<evidence type="ECO:0008006" key="4">
    <source>
        <dbReference type="Google" id="ProtNLM"/>
    </source>
</evidence>
<protein>
    <recommendedName>
        <fullName evidence="4">Seminal fluid protein</fullName>
    </recommendedName>
</protein>
<evidence type="ECO:0000313" key="3">
    <source>
        <dbReference type="Proteomes" id="UP000324832"/>
    </source>
</evidence>
<dbReference type="AlphaFoldDB" id="A0A5E4PK57"/>
<gene>
    <name evidence="2" type="ORF">LSINAPIS_LOCUS123</name>
</gene>
<keyword evidence="3" id="KW-1185">Reference proteome</keyword>
<feature type="chain" id="PRO_5022770549" description="Seminal fluid protein" evidence="1">
    <location>
        <begin position="21"/>
        <end position="69"/>
    </location>
</feature>
<sequence>MMQWITISVLIISYCLDIRGESASENNHCGRGDCTKKPPLILIPVIIKLFRYPKLYNKEHQSDTQVLKK</sequence>
<dbReference type="EMBL" id="FZQP02000002">
    <property type="protein sequence ID" value="VVC86270.1"/>
    <property type="molecule type" value="Genomic_DNA"/>
</dbReference>
<evidence type="ECO:0000313" key="2">
    <source>
        <dbReference type="EMBL" id="VVC86270.1"/>
    </source>
</evidence>
<feature type="signal peptide" evidence="1">
    <location>
        <begin position="1"/>
        <end position="20"/>
    </location>
</feature>
<name>A0A5E4PK57_9NEOP</name>
<keyword evidence="1" id="KW-0732">Signal</keyword>
<evidence type="ECO:0000256" key="1">
    <source>
        <dbReference type="SAM" id="SignalP"/>
    </source>
</evidence>
<dbReference type="Proteomes" id="UP000324832">
    <property type="component" value="Unassembled WGS sequence"/>
</dbReference>
<reference evidence="2 3" key="1">
    <citation type="submission" date="2017-07" db="EMBL/GenBank/DDBJ databases">
        <authorList>
            <person name="Talla V."/>
            <person name="Backstrom N."/>
        </authorList>
    </citation>
    <scope>NUCLEOTIDE SEQUENCE [LARGE SCALE GENOMIC DNA]</scope>
</reference>
<organism evidence="2 3">
    <name type="scientific">Leptidea sinapis</name>
    <dbReference type="NCBI Taxonomy" id="189913"/>
    <lineage>
        <taxon>Eukaryota</taxon>
        <taxon>Metazoa</taxon>
        <taxon>Ecdysozoa</taxon>
        <taxon>Arthropoda</taxon>
        <taxon>Hexapoda</taxon>
        <taxon>Insecta</taxon>
        <taxon>Pterygota</taxon>
        <taxon>Neoptera</taxon>
        <taxon>Endopterygota</taxon>
        <taxon>Lepidoptera</taxon>
        <taxon>Glossata</taxon>
        <taxon>Ditrysia</taxon>
        <taxon>Papilionoidea</taxon>
        <taxon>Pieridae</taxon>
        <taxon>Dismorphiinae</taxon>
        <taxon>Leptidea</taxon>
    </lineage>
</organism>
<proteinExistence type="predicted"/>
<accession>A0A5E4PK57</accession>